<gene>
    <name evidence="2" type="ORF">RF55_16492</name>
</gene>
<evidence type="ECO:0000256" key="1">
    <source>
        <dbReference type="SAM" id="MobiDB-lite"/>
    </source>
</evidence>
<dbReference type="STRING" id="67767.A0A0J7K4N5"/>
<evidence type="ECO:0000313" key="2">
    <source>
        <dbReference type="EMBL" id="KMQ85136.1"/>
    </source>
</evidence>
<reference evidence="2 3" key="1">
    <citation type="submission" date="2015-04" db="EMBL/GenBank/DDBJ databases">
        <title>Lasius niger genome sequencing.</title>
        <authorList>
            <person name="Konorov E.A."/>
            <person name="Nikitin M.A."/>
            <person name="Kirill M.V."/>
            <person name="Chang P."/>
        </authorList>
    </citation>
    <scope>NUCLEOTIDE SEQUENCE [LARGE SCALE GENOMIC DNA]</scope>
    <source>
        <tissue evidence="2">Whole</tissue>
    </source>
</reference>
<feature type="compositionally biased region" description="Pro residues" evidence="1">
    <location>
        <begin position="1"/>
        <end position="10"/>
    </location>
</feature>
<name>A0A0J7K4N5_LASNI</name>
<dbReference type="PaxDb" id="67767-A0A0J7K4N5"/>
<organism evidence="2 3">
    <name type="scientific">Lasius niger</name>
    <name type="common">Black garden ant</name>
    <dbReference type="NCBI Taxonomy" id="67767"/>
    <lineage>
        <taxon>Eukaryota</taxon>
        <taxon>Metazoa</taxon>
        <taxon>Ecdysozoa</taxon>
        <taxon>Arthropoda</taxon>
        <taxon>Hexapoda</taxon>
        <taxon>Insecta</taxon>
        <taxon>Pterygota</taxon>
        <taxon>Neoptera</taxon>
        <taxon>Endopterygota</taxon>
        <taxon>Hymenoptera</taxon>
        <taxon>Apocrita</taxon>
        <taxon>Aculeata</taxon>
        <taxon>Formicoidea</taxon>
        <taxon>Formicidae</taxon>
        <taxon>Formicinae</taxon>
        <taxon>Lasius</taxon>
        <taxon>Lasius</taxon>
    </lineage>
</organism>
<dbReference type="EMBL" id="LBMM01014556">
    <property type="protein sequence ID" value="KMQ85136.1"/>
    <property type="molecule type" value="Genomic_DNA"/>
</dbReference>
<dbReference type="AlphaFoldDB" id="A0A0J7K4N5"/>
<comment type="caution">
    <text evidence="2">The sequence shown here is derived from an EMBL/GenBank/DDBJ whole genome shotgun (WGS) entry which is preliminary data.</text>
</comment>
<proteinExistence type="predicted"/>
<evidence type="ECO:0000313" key="3">
    <source>
        <dbReference type="Proteomes" id="UP000036403"/>
    </source>
</evidence>
<sequence length="92" mass="10328">MEFPPLPPSPVEEADEESCSDAGQGAVMTPPKSKSHNRTIEYRPRVPPHRVPPVIDPKEQASLNTRSMDAGYARGRRTPTTSNSRREEKNRF</sequence>
<keyword evidence="3" id="KW-1185">Reference proteome</keyword>
<dbReference type="Proteomes" id="UP000036403">
    <property type="component" value="Unassembled WGS sequence"/>
</dbReference>
<feature type="region of interest" description="Disordered" evidence="1">
    <location>
        <begin position="1"/>
        <end position="92"/>
    </location>
</feature>
<accession>A0A0J7K4N5</accession>
<protein>
    <submittedName>
        <fullName evidence="2">Dentin sialophospho</fullName>
    </submittedName>
</protein>